<dbReference type="Proteomes" id="UP001623232">
    <property type="component" value="Plasmid unnamed2"/>
</dbReference>
<dbReference type="InterPro" id="IPR014729">
    <property type="entry name" value="Rossmann-like_a/b/a_fold"/>
</dbReference>
<dbReference type="CDD" id="cd00293">
    <property type="entry name" value="USP-like"/>
    <property type="match status" value="1"/>
</dbReference>
<accession>A0ABZ2Y2Y0</accession>
<evidence type="ECO:0000313" key="3">
    <source>
        <dbReference type="EMBL" id="WZK91410.1"/>
    </source>
</evidence>
<geneLocation type="plasmid" evidence="3 4">
    <name>unnamed2</name>
</geneLocation>
<dbReference type="PRINTS" id="PR01438">
    <property type="entry name" value="UNVRSLSTRESS"/>
</dbReference>
<keyword evidence="3" id="KW-0614">Plasmid</keyword>
<proteinExistence type="inferred from homology"/>
<reference evidence="3 4" key="1">
    <citation type="submission" date="2023-04" db="EMBL/GenBank/DDBJ databases">
        <title>Complete genome sequence of Alisedimentitalea scapharcae.</title>
        <authorList>
            <person name="Rong J.-C."/>
            <person name="Yi M.-L."/>
            <person name="Zhao Q."/>
        </authorList>
    </citation>
    <scope>NUCLEOTIDE SEQUENCE [LARGE SCALE GENOMIC DNA]</scope>
    <source>
        <strain evidence="3 4">KCTC 42119</strain>
        <plasmid evidence="3 4">unnamed2</plasmid>
    </source>
</reference>
<dbReference type="InterPro" id="IPR006016">
    <property type="entry name" value="UspA"/>
</dbReference>
<dbReference type="Gene3D" id="3.40.50.620">
    <property type="entry name" value="HUPs"/>
    <property type="match status" value="1"/>
</dbReference>
<gene>
    <name evidence="3" type="ORF">QEZ52_21970</name>
</gene>
<dbReference type="EMBL" id="CP123586">
    <property type="protein sequence ID" value="WZK91410.1"/>
    <property type="molecule type" value="Genomic_DNA"/>
</dbReference>
<evidence type="ECO:0000259" key="2">
    <source>
        <dbReference type="Pfam" id="PF00582"/>
    </source>
</evidence>
<feature type="domain" description="UspA" evidence="2">
    <location>
        <begin position="1"/>
        <end position="134"/>
    </location>
</feature>
<dbReference type="InterPro" id="IPR006015">
    <property type="entry name" value="Universal_stress_UspA"/>
</dbReference>
<dbReference type="RefSeq" id="WP_343211635.1">
    <property type="nucleotide sequence ID" value="NZ_CP123586.1"/>
</dbReference>
<sequence>MYDKIILALSLEHGIAAQALETARRLGGDTAEIIAVHVYEPPSGSVSAYLDEELVQKAYDDAKIALRARFDNAPEVKPVILKGHSSRTITEYATTIGADAIVVGSHKPGLRDYFLGTTAARIIRHAHCAVVVLR</sequence>
<keyword evidence="4" id="KW-1185">Reference proteome</keyword>
<dbReference type="Pfam" id="PF00582">
    <property type="entry name" value="Usp"/>
    <property type="match status" value="1"/>
</dbReference>
<name>A0ABZ2Y2Y0_9RHOB</name>
<dbReference type="PANTHER" id="PTHR46268">
    <property type="entry name" value="STRESS RESPONSE PROTEIN NHAX"/>
    <property type="match status" value="1"/>
</dbReference>
<comment type="similarity">
    <text evidence="1">Belongs to the universal stress protein A family.</text>
</comment>
<dbReference type="SUPFAM" id="SSF52402">
    <property type="entry name" value="Adenine nucleotide alpha hydrolases-like"/>
    <property type="match status" value="1"/>
</dbReference>
<dbReference type="PANTHER" id="PTHR46268:SF6">
    <property type="entry name" value="UNIVERSAL STRESS PROTEIN UP12"/>
    <property type="match status" value="1"/>
</dbReference>
<evidence type="ECO:0000313" key="4">
    <source>
        <dbReference type="Proteomes" id="UP001623232"/>
    </source>
</evidence>
<protein>
    <submittedName>
        <fullName evidence="3">Universal stress protein</fullName>
    </submittedName>
</protein>
<organism evidence="3 4">
    <name type="scientific">Aliisedimentitalea scapharcae</name>
    <dbReference type="NCBI Taxonomy" id="1524259"/>
    <lineage>
        <taxon>Bacteria</taxon>
        <taxon>Pseudomonadati</taxon>
        <taxon>Pseudomonadota</taxon>
        <taxon>Alphaproteobacteria</taxon>
        <taxon>Rhodobacterales</taxon>
        <taxon>Roseobacteraceae</taxon>
        <taxon>Aliisedimentitalea</taxon>
    </lineage>
</organism>
<evidence type="ECO:0000256" key="1">
    <source>
        <dbReference type="ARBA" id="ARBA00008791"/>
    </source>
</evidence>